<evidence type="ECO:0000256" key="2">
    <source>
        <dbReference type="ARBA" id="ARBA00023002"/>
    </source>
</evidence>
<dbReference type="Pfam" id="PF02826">
    <property type="entry name" value="2-Hacid_dh_C"/>
    <property type="match status" value="1"/>
</dbReference>
<sequence>MTKKKLVINSDLDEKLIKEIQQEIPDWQVIAHKDPEKITQDLAEAEIVLHWKRAAEQTLLANRDLKWVQTFSAGVNSLPLDRLIQNNVKLTSANGVHGYPISETIFALMLALTRKIHTYVRQQKEKTWHKADIKLEIHQKTIGILGVGAIGRETARISKAFGMKVLGMRHSGKNIEDVDEMFTPDQLSDLLPKCDYVVITLPLTDETTGMFGKEAFRQMKNSAFLINIGRGKIINEKELIQALENGEIAGAGLDVFEKEPLSEDSSLWEMENVIITPHTAGATEHYDERVIRDIFIPNLREYLESDAPTLNVVDYEKGY</sequence>
<reference evidence="7 8" key="1">
    <citation type="submission" date="2016-10" db="EMBL/GenBank/DDBJ databases">
        <authorList>
            <person name="de Groot N.N."/>
        </authorList>
    </citation>
    <scope>NUCLEOTIDE SEQUENCE [LARGE SCALE GENOMIC DNA]</scope>
    <source>
        <strain evidence="7 8">CGMCC 1.7727</strain>
    </source>
</reference>
<dbReference type="FunFam" id="3.40.50.720:FF:000363">
    <property type="entry name" value="D-isomer specific 2-hydroxyacid dehydrogenase"/>
    <property type="match status" value="1"/>
</dbReference>
<feature type="domain" description="D-isomer specific 2-hydroxyacid dehydrogenase NAD-binding" evidence="6">
    <location>
        <begin position="106"/>
        <end position="280"/>
    </location>
</feature>
<dbReference type="RefSeq" id="WP_089741132.1">
    <property type="nucleotide sequence ID" value="NZ_FOGL01000010.1"/>
</dbReference>
<dbReference type="OrthoDB" id="9805416at2"/>
<dbReference type="EMBL" id="FOGL01000010">
    <property type="protein sequence ID" value="SER81647.1"/>
    <property type="molecule type" value="Genomic_DNA"/>
</dbReference>
<evidence type="ECO:0000259" key="5">
    <source>
        <dbReference type="Pfam" id="PF00389"/>
    </source>
</evidence>
<proteinExistence type="inferred from homology"/>
<dbReference type="PROSITE" id="PS00671">
    <property type="entry name" value="D_2_HYDROXYACID_DH_3"/>
    <property type="match status" value="1"/>
</dbReference>
<dbReference type="PANTHER" id="PTHR43333">
    <property type="entry name" value="2-HACID_DH_C DOMAIN-CONTAINING PROTEIN"/>
    <property type="match status" value="1"/>
</dbReference>
<dbReference type="GO" id="GO:0051287">
    <property type="term" value="F:NAD binding"/>
    <property type="evidence" value="ECO:0007669"/>
    <property type="project" value="InterPro"/>
</dbReference>
<comment type="similarity">
    <text evidence="1 4">Belongs to the D-isomer specific 2-hydroxyacid dehydrogenase family.</text>
</comment>
<dbReference type="Proteomes" id="UP000199687">
    <property type="component" value="Unassembled WGS sequence"/>
</dbReference>
<dbReference type="InterPro" id="IPR006139">
    <property type="entry name" value="D-isomer_2_OHA_DH_cat_dom"/>
</dbReference>
<dbReference type="Pfam" id="PF00389">
    <property type="entry name" value="2-Hacid_dh"/>
    <property type="match status" value="1"/>
</dbReference>
<evidence type="ECO:0000256" key="1">
    <source>
        <dbReference type="ARBA" id="ARBA00005854"/>
    </source>
</evidence>
<dbReference type="InterPro" id="IPR036291">
    <property type="entry name" value="NAD(P)-bd_dom_sf"/>
</dbReference>
<name>A0A1H9S9G2_9BACI</name>
<evidence type="ECO:0000313" key="8">
    <source>
        <dbReference type="Proteomes" id="UP000199687"/>
    </source>
</evidence>
<dbReference type="AlphaFoldDB" id="A0A1H9S9G2"/>
<protein>
    <submittedName>
        <fullName evidence="7">Phosphoglycerate dehydrogenase</fullName>
    </submittedName>
</protein>
<dbReference type="STRING" id="531814.SAMN04487944_110148"/>
<keyword evidence="3" id="KW-0520">NAD</keyword>
<gene>
    <name evidence="7" type="ORF">SAMN04487944_110148</name>
</gene>
<keyword evidence="8" id="KW-1185">Reference proteome</keyword>
<dbReference type="GO" id="GO:0016616">
    <property type="term" value="F:oxidoreductase activity, acting on the CH-OH group of donors, NAD or NADP as acceptor"/>
    <property type="evidence" value="ECO:0007669"/>
    <property type="project" value="InterPro"/>
</dbReference>
<evidence type="ECO:0000313" key="7">
    <source>
        <dbReference type="EMBL" id="SER81647.1"/>
    </source>
</evidence>
<dbReference type="CDD" id="cd05300">
    <property type="entry name" value="2-Hacid_dh_1"/>
    <property type="match status" value="1"/>
</dbReference>
<dbReference type="PANTHER" id="PTHR43333:SF1">
    <property type="entry name" value="D-ISOMER SPECIFIC 2-HYDROXYACID DEHYDROGENASE NAD-BINDING DOMAIN-CONTAINING PROTEIN"/>
    <property type="match status" value="1"/>
</dbReference>
<organism evidence="7 8">
    <name type="scientific">Gracilibacillus ureilyticus</name>
    <dbReference type="NCBI Taxonomy" id="531814"/>
    <lineage>
        <taxon>Bacteria</taxon>
        <taxon>Bacillati</taxon>
        <taxon>Bacillota</taxon>
        <taxon>Bacilli</taxon>
        <taxon>Bacillales</taxon>
        <taxon>Bacillaceae</taxon>
        <taxon>Gracilibacillus</taxon>
    </lineage>
</organism>
<dbReference type="InterPro" id="IPR029753">
    <property type="entry name" value="D-isomer_DH_CS"/>
</dbReference>
<accession>A0A1H9S9G2</accession>
<dbReference type="SUPFAM" id="SSF52283">
    <property type="entry name" value="Formate/glycerate dehydrogenase catalytic domain-like"/>
    <property type="match status" value="1"/>
</dbReference>
<evidence type="ECO:0000256" key="3">
    <source>
        <dbReference type="ARBA" id="ARBA00023027"/>
    </source>
</evidence>
<dbReference type="SUPFAM" id="SSF51735">
    <property type="entry name" value="NAD(P)-binding Rossmann-fold domains"/>
    <property type="match status" value="1"/>
</dbReference>
<dbReference type="Gene3D" id="3.40.50.720">
    <property type="entry name" value="NAD(P)-binding Rossmann-like Domain"/>
    <property type="match status" value="2"/>
</dbReference>
<evidence type="ECO:0000256" key="4">
    <source>
        <dbReference type="RuleBase" id="RU003719"/>
    </source>
</evidence>
<evidence type="ECO:0000259" key="6">
    <source>
        <dbReference type="Pfam" id="PF02826"/>
    </source>
</evidence>
<keyword evidence="2 4" id="KW-0560">Oxidoreductase</keyword>
<feature type="domain" description="D-isomer specific 2-hydroxyacid dehydrogenase catalytic" evidence="5">
    <location>
        <begin position="10"/>
        <end position="308"/>
    </location>
</feature>
<dbReference type="InterPro" id="IPR006140">
    <property type="entry name" value="D-isomer_DH_NAD-bd"/>
</dbReference>